<proteinExistence type="predicted"/>
<evidence type="ECO:0000256" key="1">
    <source>
        <dbReference type="SAM" id="MobiDB-lite"/>
    </source>
</evidence>
<feature type="region of interest" description="Disordered" evidence="1">
    <location>
        <begin position="1"/>
        <end position="78"/>
    </location>
</feature>
<dbReference type="RefSeq" id="XP_067485945.1">
    <property type="nucleotide sequence ID" value="XM_067638012.1"/>
</dbReference>
<dbReference type="Proteomes" id="UP000283090">
    <property type="component" value="Unassembled WGS sequence"/>
</dbReference>
<organism evidence="3 4">
    <name type="scientific">Arthrobotrys flagrans</name>
    <name type="common">Nematode-trapping fungus</name>
    <name type="synonym">Trichothecium flagrans</name>
    <dbReference type="NCBI Taxonomy" id="97331"/>
    <lineage>
        <taxon>Eukaryota</taxon>
        <taxon>Fungi</taxon>
        <taxon>Dikarya</taxon>
        <taxon>Ascomycota</taxon>
        <taxon>Pezizomycotina</taxon>
        <taxon>Orbiliomycetes</taxon>
        <taxon>Orbiliales</taxon>
        <taxon>Orbiliaceae</taxon>
        <taxon>Arthrobotrys</taxon>
    </lineage>
</organism>
<reference evidence="3 4" key="1">
    <citation type="submission" date="2019-01" db="EMBL/GenBank/DDBJ databases">
        <title>Intercellular communication is required for trap formation in the nematode-trapping fungus Duddingtonia flagrans.</title>
        <authorList>
            <person name="Youssar L."/>
            <person name="Wernet V."/>
            <person name="Hensel N."/>
            <person name="Hildebrandt H.-G."/>
            <person name="Fischer R."/>
        </authorList>
    </citation>
    <scope>NUCLEOTIDE SEQUENCE [LARGE SCALE GENOMIC DNA]</scope>
    <source>
        <strain evidence="3 4">CBS H-5679</strain>
    </source>
</reference>
<dbReference type="AlphaFoldDB" id="A0A436ZNC3"/>
<keyword evidence="2" id="KW-0472">Membrane</keyword>
<evidence type="ECO:0000313" key="4">
    <source>
        <dbReference type="Proteomes" id="UP000283090"/>
    </source>
</evidence>
<protein>
    <submittedName>
        <fullName evidence="3">Uncharacterized protein</fullName>
    </submittedName>
</protein>
<dbReference type="EMBL" id="SAEB01000012">
    <property type="protein sequence ID" value="RVD80401.1"/>
    <property type="molecule type" value="Genomic_DNA"/>
</dbReference>
<keyword evidence="4" id="KW-1185">Reference proteome</keyword>
<keyword evidence="2" id="KW-1133">Transmembrane helix</keyword>
<comment type="caution">
    <text evidence="3">The sequence shown here is derived from an EMBL/GenBank/DDBJ whole genome shotgun (WGS) entry which is preliminary data.</text>
</comment>
<feature type="compositionally biased region" description="Polar residues" evidence="1">
    <location>
        <begin position="1"/>
        <end position="10"/>
    </location>
</feature>
<dbReference type="GeneID" id="93590609"/>
<gene>
    <name evidence="3" type="ORF">DFL_008298</name>
</gene>
<feature type="transmembrane region" description="Helical" evidence="2">
    <location>
        <begin position="133"/>
        <end position="156"/>
    </location>
</feature>
<sequence>MGAEAQTTPIEITKKDQTDPSEQEQEKQSPPFDSKENQTRNLPQTPEKTETQESAEAQYAEVQDAEAQPSEYAHSHHRGNSCCKCVFILLLIFIIIAALAGGLITYGSMGCFKSANKNKKKCRPKGQKSDAGLVSVRGSWQPYMVMFLFEVIMFLMF</sequence>
<evidence type="ECO:0000256" key="2">
    <source>
        <dbReference type="SAM" id="Phobius"/>
    </source>
</evidence>
<dbReference type="VEuPathDB" id="FungiDB:DFL_008298"/>
<evidence type="ECO:0000313" key="3">
    <source>
        <dbReference type="EMBL" id="RVD80401.1"/>
    </source>
</evidence>
<accession>A0A436ZNC3</accession>
<name>A0A436ZNC3_ARTFL</name>
<feature type="transmembrane region" description="Helical" evidence="2">
    <location>
        <begin position="86"/>
        <end position="112"/>
    </location>
</feature>
<keyword evidence="2" id="KW-0812">Transmembrane</keyword>
<dbReference type="OrthoDB" id="5371174at2759"/>